<evidence type="ECO:0000256" key="1">
    <source>
        <dbReference type="ARBA" id="ARBA00022670"/>
    </source>
</evidence>
<keyword evidence="3" id="KW-0064">Aspartyl protease</keyword>
<dbReference type="InterPro" id="IPR057670">
    <property type="entry name" value="SH3_retrovirus"/>
</dbReference>
<keyword evidence="8" id="KW-1185">Reference proteome</keyword>
<reference evidence="7" key="1">
    <citation type="submission" date="2022-08" db="EMBL/GenBank/DDBJ databases">
        <authorList>
            <person name="Marques A."/>
        </authorList>
    </citation>
    <scope>NUCLEOTIDE SEQUENCE</scope>
    <source>
        <strain evidence="7">RhyPub2mFocal</strain>
        <tissue evidence="7">Leaves</tissue>
    </source>
</reference>
<dbReference type="Pfam" id="PF14223">
    <property type="entry name" value="Retrotran_gag_2"/>
    <property type="match status" value="1"/>
</dbReference>
<dbReference type="InterPro" id="IPR039537">
    <property type="entry name" value="Retrotran_Ty1/copia-like"/>
</dbReference>
<dbReference type="Pfam" id="PF22936">
    <property type="entry name" value="Pol_BBD"/>
    <property type="match status" value="1"/>
</dbReference>
<accession>A0AAV8F1L3</accession>
<feature type="domain" description="Integrase catalytic" evidence="6">
    <location>
        <begin position="687"/>
        <end position="853"/>
    </location>
</feature>
<comment type="caution">
    <text evidence="7">The sequence shown here is derived from an EMBL/GenBank/DDBJ whole genome shotgun (WGS) entry which is preliminary data.</text>
</comment>
<dbReference type="InterPro" id="IPR013103">
    <property type="entry name" value="RVT_2"/>
</dbReference>
<proteinExistence type="predicted"/>
<evidence type="ECO:0000313" key="8">
    <source>
        <dbReference type="Proteomes" id="UP001140206"/>
    </source>
</evidence>
<sequence length="1550" mass="176513">MASRVIEKPDKFGSTCKNFRYWKRCMVVYLNLIDLWEVVDKPYTPICDSEGRETHASKTIRTKNDNAVNVLLNSVHESIAAIFGSSTSAHEMWVSLLNRYEGNSLIKSSRQFELESRLDNFRIREGECIEEMYTRFIQLLDEFTNIGETLSNSRVIGRLLRALVGRPQFDTLISTLETQQRSHNNLTPEIIYTHYRCVEEKLKQLGELKYEPKTVALAASDNKASPSKNRHNDNHQGRHRHSSDKAKGIIDLDEDKQGAVLSKMFRAIMIFEGKFNKERLENDERALCFVCQKEGHTMYSCFKLFPHLKKDKEDGGKRRGDGRFKSKKGHYKSKKKGERAMQATWDNDSDSSSSSQSDSESECDFDNLALVAQVNDVVMPVDDDLDDLVKEVFNEFNRGKIYVHPLSKASLDEASSSTSTLTQAPTTIQEEPFTIAIEVPKVTNEVLLNSFSSSDSDCDSENDLSLNDDANLQFDRLNDYLDESLKTIASQKEQISLLTTKVHDLESLVTRYKGDESCFKTLEPFDGGEVTFGNNLRKSSIIGIGSVGNQNLTVFNVYLVDGLNYNLLSVSQLCDAGYYLKFDHSSCFVHQISDNSLVYTGQRKKDVYYLNFDHFTNGEQCFSAIATGSWLWHRRLGHVSLDSIKKLVKLKLVRGLPSHKLDLNGLCEACMKGKQTKSSFKTKEIISTTQPLQLLHMDLFGPINVLSISKKRYVFVVVDDYSRFTWVFFLAHKEEAFDHFVKFSNRVENEKGLKISRIRSDHGREFENAKFDELCIEKGYKQEFSAPRTPQQNGVVERKNRTLQELARTMLHEFAVPKFLWAEAVNTACHVVNRACIRSQLKKTPFELWFGHTPNISYFRVFGSKCFVLDESPKVTKFDAKSLPGIFVGYSTTSKTYRVYLPNSKVVIESINVKFDEKVLEESKEGNSIVGTQMEETTQEIESQPQAQPPVIIEEPLNRVDDILIGGETHEEGILDTTQNEMPHDDPQPQPSPQPVHEPPEVLREVSSHPLTNVIGDPREGVRTRSSLHQTIGHCAFVSQLEPKSFKEANVDPNWIVAMQEELNQFERNQVWELVPLPKGKQVIGTKWVFRNKLSEDGIVVRNKARLVAQGFKQQEGIDFEETFAPVARLESIRMLLAFAANKGFTLFQMDVKSAFLNGWIDEEVFVQQPPGFVDHFKPDHVYKLHKALYGLKQAPRAWYGRLCTFLLDNGFSRGKMDTTLFTKKRDDHLLLVQIYVDDIIFGSTNATLAQEFSSLMSSEFEMSMMGELTFFLGLQIKQLKDGIFVNQVKYAKELVKKFGVEDSKSLDTPMGKSANIDADEKGKPMDITLYRGMIGSLLYLTASRPDIMYAVCLCARYQANPKESHHKAVKRILRYVKGTQNLGLWYGRQTELDLLGYTDADFAGDRMDRKSTSGTCQFLGGSLVSWSSRKQTSVALSTAEAEYVAAGSCCTQLLWMMQTLRDFELDFQKVPILCDNTSAILISKNPVLHSRTKHIEIRHHFIRDHVEKGDVELVYIDTKEQIADIFTKPLPTQQHLELRFKLGMLELKD</sequence>
<dbReference type="Pfam" id="PF13976">
    <property type="entry name" value="gag_pre-integrs"/>
    <property type="match status" value="1"/>
</dbReference>
<feature type="compositionally biased region" description="Basic and acidic residues" evidence="5">
    <location>
        <begin position="312"/>
        <end position="324"/>
    </location>
</feature>
<dbReference type="GO" id="GO:0004190">
    <property type="term" value="F:aspartic-type endopeptidase activity"/>
    <property type="evidence" value="ECO:0007669"/>
    <property type="project" value="UniProtKB-KW"/>
</dbReference>
<organism evidence="7 8">
    <name type="scientific">Rhynchospora pubera</name>
    <dbReference type="NCBI Taxonomy" id="906938"/>
    <lineage>
        <taxon>Eukaryota</taxon>
        <taxon>Viridiplantae</taxon>
        <taxon>Streptophyta</taxon>
        <taxon>Embryophyta</taxon>
        <taxon>Tracheophyta</taxon>
        <taxon>Spermatophyta</taxon>
        <taxon>Magnoliopsida</taxon>
        <taxon>Liliopsida</taxon>
        <taxon>Poales</taxon>
        <taxon>Cyperaceae</taxon>
        <taxon>Cyperoideae</taxon>
        <taxon>Rhynchosporeae</taxon>
        <taxon>Rhynchospora</taxon>
    </lineage>
</organism>
<gene>
    <name evidence="7" type="ORF">LUZ62_038519</name>
</gene>
<keyword evidence="2" id="KW-0479">Metal-binding</keyword>
<name>A0AAV8F1L3_9POAL</name>
<dbReference type="Pfam" id="PF07727">
    <property type="entry name" value="RVT_2"/>
    <property type="match status" value="1"/>
</dbReference>
<dbReference type="GO" id="GO:0003676">
    <property type="term" value="F:nucleic acid binding"/>
    <property type="evidence" value="ECO:0007669"/>
    <property type="project" value="InterPro"/>
</dbReference>
<keyword evidence="4" id="KW-0378">Hydrolase</keyword>
<evidence type="ECO:0000259" key="6">
    <source>
        <dbReference type="PROSITE" id="PS50994"/>
    </source>
</evidence>
<feature type="region of interest" description="Disordered" evidence="5">
    <location>
        <begin position="219"/>
        <end position="247"/>
    </location>
</feature>
<evidence type="ECO:0000256" key="5">
    <source>
        <dbReference type="SAM" id="MobiDB-lite"/>
    </source>
</evidence>
<dbReference type="InterPro" id="IPR043502">
    <property type="entry name" value="DNA/RNA_pol_sf"/>
</dbReference>
<dbReference type="Pfam" id="PF00665">
    <property type="entry name" value="rve"/>
    <property type="match status" value="1"/>
</dbReference>
<evidence type="ECO:0000256" key="3">
    <source>
        <dbReference type="ARBA" id="ARBA00022750"/>
    </source>
</evidence>
<dbReference type="SUPFAM" id="SSF56672">
    <property type="entry name" value="DNA/RNA polymerases"/>
    <property type="match status" value="1"/>
</dbReference>
<feature type="compositionally biased region" description="Pro residues" evidence="5">
    <location>
        <begin position="988"/>
        <end position="997"/>
    </location>
</feature>
<feature type="region of interest" description="Disordered" evidence="5">
    <location>
        <begin position="312"/>
        <end position="361"/>
    </location>
</feature>
<feature type="compositionally biased region" description="Basic residues" evidence="5">
    <location>
        <begin position="325"/>
        <end position="337"/>
    </location>
</feature>
<feature type="region of interest" description="Disordered" evidence="5">
    <location>
        <begin position="978"/>
        <end position="1000"/>
    </location>
</feature>
<dbReference type="EMBL" id="JAMFTS010000002">
    <property type="protein sequence ID" value="KAJ4787273.1"/>
    <property type="molecule type" value="Genomic_DNA"/>
</dbReference>
<dbReference type="PANTHER" id="PTHR42648:SF21">
    <property type="entry name" value="CYSTEINE-RICH RLK (RECEPTOR-LIKE PROTEIN KINASE) 8"/>
    <property type="match status" value="1"/>
</dbReference>
<dbReference type="InterPro" id="IPR025724">
    <property type="entry name" value="GAG-pre-integrase_dom"/>
</dbReference>
<dbReference type="GO" id="GO:0046872">
    <property type="term" value="F:metal ion binding"/>
    <property type="evidence" value="ECO:0007669"/>
    <property type="project" value="UniProtKB-KW"/>
</dbReference>
<protein>
    <submittedName>
        <fullName evidence="7">Pol</fullName>
    </submittedName>
</protein>
<dbReference type="Pfam" id="PF25597">
    <property type="entry name" value="SH3_retrovirus"/>
    <property type="match status" value="1"/>
</dbReference>
<evidence type="ECO:0000313" key="7">
    <source>
        <dbReference type="EMBL" id="KAJ4787273.1"/>
    </source>
</evidence>
<dbReference type="CDD" id="cd09272">
    <property type="entry name" value="RNase_HI_RT_Ty1"/>
    <property type="match status" value="1"/>
</dbReference>
<dbReference type="InterPro" id="IPR036397">
    <property type="entry name" value="RNaseH_sf"/>
</dbReference>
<dbReference type="PANTHER" id="PTHR42648">
    <property type="entry name" value="TRANSPOSASE, PUTATIVE-RELATED"/>
    <property type="match status" value="1"/>
</dbReference>
<dbReference type="SUPFAM" id="SSF53098">
    <property type="entry name" value="Ribonuclease H-like"/>
    <property type="match status" value="1"/>
</dbReference>
<dbReference type="Proteomes" id="UP001140206">
    <property type="component" value="Chromosome 2"/>
</dbReference>
<dbReference type="Gene3D" id="3.30.420.10">
    <property type="entry name" value="Ribonuclease H-like superfamily/Ribonuclease H"/>
    <property type="match status" value="1"/>
</dbReference>
<keyword evidence="1" id="KW-0645">Protease</keyword>
<dbReference type="InterPro" id="IPR054722">
    <property type="entry name" value="PolX-like_BBD"/>
</dbReference>
<evidence type="ECO:0000256" key="2">
    <source>
        <dbReference type="ARBA" id="ARBA00022723"/>
    </source>
</evidence>
<evidence type="ECO:0000256" key="4">
    <source>
        <dbReference type="ARBA" id="ARBA00022801"/>
    </source>
</evidence>
<dbReference type="InterPro" id="IPR001584">
    <property type="entry name" value="Integrase_cat-core"/>
</dbReference>
<dbReference type="PROSITE" id="PS50994">
    <property type="entry name" value="INTEGRASE"/>
    <property type="match status" value="1"/>
</dbReference>
<dbReference type="GO" id="GO:0006508">
    <property type="term" value="P:proteolysis"/>
    <property type="evidence" value="ECO:0007669"/>
    <property type="project" value="UniProtKB-KW"/>
</dbReference>
<dbReference type="GO" id="GO:0015074">
    <property type="term" value="P:DNA integration"/>
    <property type="evidence" value="ECO:0007669"/>
    <property type="project" value="InterPro"/>
</dbReference>
<dbReference type="InterPro" id="IPR012337">
    <property type="entry name" value="RNaseH-like_sf"/>
</dbReference>